<gene>
    <name evidence="1" type="ORF">ACFSMZ_08935</name>
</gene>
<protein>
    <recommendedName>
        <fullName evidence="3">DUF2336 domain-containing protein</fullName>
    </recommendedName>
</protein>
<proteinExistence type="predicted"/>
<dbReference type="EMBL" id="JBHUIR010000029">
    <property type="protein sequence ID" value="MFD2259887.1"/>
    <property type="molecule type" value="Genomic_DNA"/>
</dbReference>
<comment type="caution">
    <text evidence="1">The sequence shown here is derived from an EMBL/GenBank/DDBJ whole genome shotgun (WGS) entry which is preliminary data.</text>
</comment>
<dbReference type="Proteomes" id="UP001597373">
    <property type="component" value="Unassembled WGS sequence"/>
</dbReference>
<evidence type="ECO:0000313" key="1">
    <source>
        <dbReference type="EMBL" id="MFD2259887.1"/>
    </source>
</evidence>
<name>A0ABW5DG37_9HYPH</name>
<accession>A0ABW5DG37</accession>
<organism evidence="1 2">
    <name type="scientific">Chelativorans composti</name>
    <dbReference type="NCBI Taxonomy" id="768533"/>
    <lineage>
        <taxon>Bacteria</taxon>
        <taxon>Pseudomonadati</taxon>
        <taxon>Pseudomonadota</taxon>
        <taxon>Alphaproteobacteria</taxon>
        <taxon>Hyphomicrobiales</taxon>
        <taxon>Phyllobacteriaceae</taxon>
        <taxon>Chelativorans</taxon>
    </lineage>
</organism>
<reference evidence="2" key="1">
    <citation type="journal article" date="2019" name="Int. J. Syst. Evol. Microbiol.">
        <title>The Global Catalogue of Microorganisms (GCM) 10K type strain sequencing project: providing services to taxonomists for standard genome sequencing and annotation.</title>
        <authorList>
            <consortium name="The Broad Institute Genomics Platform"/>
            <consortium name="The Broad Institute Genome Sequencing Center for Infectious Disease"/>
            <person name="Wu L."/>
            <person name="Ma J."/>
        </authorList>
    </citation>
    <scope>NUCLEOTIDE SEQUENCE [LARGE SCALE GENOMIC DNA]</scope>
    <source>
        <strain evidence="2">KCTC 23707</strain>
    </source>
</reference>
<sequence>MVITADFREIEFEDGPRRCEGLFRAAIAEFSEKPRPSREEIAQIDDLALGLYDSVSREARHYAATVLSRSKDVPPGLFQRLCNEPVDISAPLLVNSPLLTTIDLLRLISRHGLSHARIIVRRRNVDPVIVNLVRLLNAKAESEAASRREVAASPLLEQVRDRLRALASGSTQQEPEPEAEEAPQAPSGLYMDLLRAALSSNADAFPRALAGALDLTVVRARRICSAITYSDLIACLKYLHLRPEEAFLLTAAYYPSQLFYGPAIRLFLDRYETLSIDDVELRLEEWRTQDEAAQAAALQRQSAAISM</sequence>
<evidence type="ECO:0008006" key="3">
    <source>
        <dbReference type="Google" id="ProtNLM"/>
    </source>
</evidence>
<keyword evidence="2" id="KW-1185">Reference proteome</keyword>
<evidence type="ECO:0000313" key="2">
    <source>
        <dbReference type="Proteomes" id="UP001597373"/>
    </source>
</evidence>